<feature type="compositionally biased region" description="Basic and acidic residues" evidence="1">
    <location>
        <begin position="124"/>
        <end position="140"/>
    </location>
</feature>
<sequence length="888" mass="91644">MTDQAVNIGDSKPPAPDADAPARQGPGSGLREAGRPVPAPAPGRRAGGDPLPAEAPPSRRPGDRAGGGPEGRAADPAGAAGDDRAEGSPEGSGTDRPATPAGSGMDRPATPAGSGEGRPATRRRSGEGRPATRADGRPADAADAADAAAPPDGTSGGPRSAAKPGTPPGTTITPGTGPGPGPRTGGTPAPAGGGTGRRAGGGEDGRGQGGAPAGQGERDRVFFGRAREIKALRADISRAGLDTLAGRKAPRARVLLIAGRPGSGRTSLAERLVRDLERGYRDGVLRVRLTEPGGEPVPVERAARALLADLGVAAPAGAGEDDVSELLRGALLERRALLLLDDAADAEQVDALLPDNPGCLVVAVARGPLTGIPDVRPCTVGGLDVKAAVELLETYAGSVRVTVDPQAAETLAELCAGQPAALVLAGGWLAARPTASVADLGKRLRAVPDDDGHPAALRPLARAFRLAYEALPAPGARALRLLSLAPLGSADPQTLSALAGCSVSAAEVLLDGFVALGFVRRAPHGQYEVPGCLAPFLAERLAAEDRPGETQLARARMLERTVRLLQSCRAVTEPEGSPARRRLAGLPRALRFPHRAAAADWLDLRQPALLACARLAVADGELDTLARRLIAALVRALAAHRGTEAAAPELYGLHGLVLDVAERRGLHRERAAALLNLADLDAGTGRTPEALARYRAALDAGRLAGDPYATGRAMESVGGAHQQLGDWQRAADWYGRALAQRLARDEREDQARLYGRLGAVHTYAGRYGEALRDWRAAAAAYRRLGDVAGHARALSEAARVQEYAGRPEDSLRTCEEAVEWARRAGDERLHAALRLRLADTLDRLGDPAAARLHRAAAERLLGSGSAGQGSSGHPSPSTYEIRGEVQKD</sequence>
<dbReference type="Gene3D" id="3.40.50.300">
    <property type="entry name" value="P-loop containing nucleotide triphosphate hydrolases"/>
    <property type="match status" value="1"/>
</dbReference>
<dbReference type="InterPro" id="IPR019734">
    <property type="entry name" value="TPR_rpt"/>
</dbReference>
<dbReference type="Pfam" id="PF13424">
    <property type="entry name" value="TPR_12"/>
    <property type="match status" value="1"/>
</dbReference>
<dbReference type="Pfam" id="PF13401">
    <property type="entry name" value="AAA_22"/>
    <property type="match status" value="1"/>
</dbReference>
<dbReference type="SMART" id="SM00028">
    <property type="entry name" value="TPR"/>
    <property type="match status" value="4"/>
</dbReference>
<name>A0A1D8FYB5_9ACTN</name>
<dbReference type="Proteomes" id="UP000095349">
    <property type="component" value="Chromosome"/>
</dbReference>
<dbReference type="EMBL" id="CP017316">
    <property type="protein sequence ID" value="AOT58197.1"/>
    <property type="molecule type" value="Genomic_DNA"/>
</dbReference>
<dbReference type="SUPFAM" id="SSF52540">
    <property type="entry name" value="P-loop containing nucleoside triphosphate hydrolases"/>
    <property type="match status" value="1"/>
</dbReference>
<dbReference type="SUPFAM" id="SSF48452">
    <property type="entry name" value="TPR-like"/>
    <property type="match status" value="2"/>
</dbReference>
<evidence type="ECO:0000313" key="3">
    <source>
        <dbReference type="EMBL" id="AOT58197.1"/>
    </source>
</evidence>
<feature type="region of interest" description="Disordered" evidence="1">
    <location>
        <begin position="862"/>
        <end position="888"/>
    </location>
</feature>
<evidence type="ECO:0000313" key="4">
    <source>
        <dbReference type="Proteomes" id="UP000095349"/>
    </source>
</evidence>
<organism evidence="3 4">
    <name type="scientific">Streptomyces rubrolavendulae</name>
    <dbReference type="NCBI Taxonomy" id="285473"/>
    <lineage>
        <taxon>Bacteria</taxon>
        <taxon>Bacillati</taxon>
        <taxon>Actinomycetota</taxon>
        <taxon>Actinomycetes</taxon>
        <taxon>Kitasatosporales</taxon>
        <taxon>Streptomycetaceae</taxon>
        <taxon>Streptomyces</taxon>
    </lineage>
</organism>
<dbReference type="PANTHER" id="PTHR47691:SF3">
    <property type="entry name" value="HTH-TYPE TRANSCRIPTIONAL REGULATOR RV0890C-RELATED"/>
    <property type="match status" value="1"/>
</dbReference>
<dbReference type="Gene3D" id="1.25.40.10">
    <property type="entry name" value="Tetratricopeptide repeat domain"/>
    <property type="match status" value="2"/>
</dbReference>
<protein>
    <submittedName>
        <fullName evidence="3">Regulatory protein AfsR</fullName>
    </submittedName>
</protein>
<dbReference type="STRING" id="285473.A4G23_01001"/>
<feature type="domain" description="AAA+ ATPase" evidence="2">
    <location>
        <begin position="251"/>
        <end position="393"/>
    </location>
</feature>
<reference evidence="3 4" key="1">
    <citation type="submission" date="2016-09" db="EMBL/GenBank/DDBJ databases">
        <title>Streptomyces rubrolavendulae MJM4426 Genome sequencing and assembly.</title>
        <authorList>
            <person name="Kim J.-G."/>
        </authorList>
    </citation>
    <scope>NUCLEOTIDE SEQUENCE [LARGE SCALE GENOMIC DNA]</scope>
    <source>
        <strain evidence="3 4">MJM4426</strain>
    </source>
</reference>
<feature type="region of interest" description="Disordered" evidence="1">
    <location>
        <begin position="1"/>
        <end position="220"/>
    </location>
</feature>
<dbReference type="KEGG" id="srn:A4G23_01001"/>
<gene>
    <name evidence="3" type="primary">afsR_1</name>
    <name evidence="3" type="ORF">A4G23_01001</name>
</gene>
<dbReference type="InterPro" id="IPR027417">
    <property type="entry name" value="P-loop_NTPase"/>
</dbReference>
<proteinExistence type="predicted"/>
<dbReference type="PATRIC" id="fig|285473.5.peg.1049"/>
<dbReference type="SMART" id="SM00382">
    <property type="entry name" value="AAA"/>
    <property type="match status" value="1"/>
</dbReference>
<dbReference type="AlphaFoldDB" id="A0A1D8FYB5"/>
<dbReference type="InterPro" id="IPR049945">
    <property type="entry name" value="AAA_22"/>
</dbReference>
<accession>A0A1D8FYB5</accession>
<evidence type="ECO:0000256" key="1">
    <source>
        <dbReference type="SAM" id="MobiDB-lite"/>
    </source>
</evidence>
<keyword evidence="4" id="KW-1185">Reference proteome</keyword>
<feature type="compositionally biased region" description="Low complexity" evidence="1">
    <location>
        <begin position="141"/>
        <end position="153"/>
    </location>
</feature>
<evidence type="ECO:0000259" key="2">
    <source>
        <dbReference type="SMART" id="SM00382"/>
    </source>
</evidence>
<dbReference type="PRINTS" id="PR00364">
    <property type="entry name" value="DISEASERSIST"/>
</dbReference>
<dbReference type="InterPro" id="IPR011990">
    <property type="entry name" value="TPR-like_helical_dom_sf"/>
</dbReference>
<dbReference type="InterPro" id="IPR003593">
    <property type="entry name" value="AAA+_ATPase"/>
</dbReference>
<dbReference type="GO" id="GO:0043531">
    <property type="term" value="F:ADP binding"/>
    <property type="evidence" value="ECO:0007669"/>
    <property type="project" value="InterPro"/>
</dbReference>
<dbReference type="PANTHER" id="PTHR47691">
    <property type="entry name" value="REGULATOR-RELATED"/>
    <property type="match status" value="1"/>
</dbReference>